<feature type="compositionally biased region" description="Low complexity" evidence="1">
    <location>
        <begin position="17"/>
        <end position="30"/>
    </location>
</feature>
<evidence type="ECO:0000313" key="2">
    <source>
        <dbReference type="EMBL" id="CAA9480626.1"/>
    </source>
</evidence>
<name>A0A6J4RSP4_9ACTN</name>
<feature type="compositionally biased region" description="Basic and acidic residues" evidence="1">
    <location>
        <begin position="1"/>
        <end position="14"/>
    </location>
</feature>
<proteinExistence type="predicted"/>
<sequence length="59" mass="6557">ERGEQGARTDEPGRRGPPGLAPLRRGSLPGVQRQRQEGWRGVPGLRRHRQSYESVGRGV</sequence>
<reference evidence="2" key="1">
    <citation type="submission" date="2020-02" db="EMBL/GenBank/DDBJ databases">
        <authorList>
            <person name="Meier V. D."/>
        </authorList>
    </citation>
    <scope>NUCLEOTIDE SEQUENCE</scope>
    <source>
        <strain evidence="2">AVDCRST_MAG25</strain>
    </source>
</reference>
<accession>A0A6J4RSP4</accession>
<feature type="non-terminal residue" evidence="2">
    <location>
        <position position="1"/>
    </location>
</feature>
<gene>
    <name evidence="2" type="ORF">AVDCRST_MAG25-2744</name>
</gene>
<feature type="region of interest" description="Disordered" evidence="1">
    <location>
        <begin position="1"/>
        <end position="59"/>
    </location>
</feature>
<dbReference type="EMBL" id="CADCVI010000181">
    <property type="protein sequence ID" value="CAA9480626.1"/>
    <property type="molecule type" value="Genomic_DNA"/>
</dbReference>
<feature type="non-terminal residue" evidence="2">
    <location>
        <position position="59"/>
    </location>
</feature>
<protein>
    <submittedName>
        <fullName evidence="2">Uncharacterized protein</fullName>
    </submittedName>
</protein>
<evidence type="ECO:0000256" key="1">
    <source>
        <dbReference type="SAM" id="MobiDB-lite"/>
    </source>
</evidence>
<dbReference type="AlphaFoldDB" id="A0A6J4RSP4"/>
<organism evidence="2">
    <name type="scientific">uncultured Rubrobacteraceae bacterium</name>
    <dbReference type="NCBI Taxonomy" id="349277"/>
    <lineage>
        <taxon>Bacteria</taxon>
        <taxon>Bacillati</taxon>
        <taxon>Actinomycetota</taxon>
        <taxon>Rubrobacteria</taxon>
        <taxon>Rubrobacterales</taxon>
        <taxon>Rubrobacteraceae</taxon>
        <taxon>environmental samples</taxon>
    </lineage>
</organism>